<evidence type="ECO:0000259" key="1">
    <source>
        <dbReference type="Pfam" id="PF03190"/>
    </source>
</evidence>
<dbReference type="SUPFAM" id="SSF48208">
    <property type="entry name" value="Six-hairpin glycosidases"/>
    <property type="match status" value="1"/>
</dbReference>
<dbReference type="GO" id="GO:0005975">
    <property type="term" value="P:carbohydrate metabolic process"/>
    <property type="evidence" value="ECO:0007669"/>
    <property type="project" value="InterPro"/>
</dbReference>
<dbReference type="InterPro" id="IPR008928">
    <property type="entry name" value="6-hairpin_glycosidase_sf"/>
</dbReference>
<dbReference type="InterPro" id="IPR024705">
    <property type="entry name" value="Ssp411"/>
</dbReference>
<dbReference type="Gene3D" id="1.50.10.10">
    <property type="match status" value="1"/>
</dbReference>
<dbReference type="InterPro" id="IPR012341">
    <property type="entry name" value="6hp_glycosidase-like_sf"/>
</dbReference>
<dbReference type="WBParaSite" id="PgR001X_g161_t02">
    <property type="protein sequence ID" value="PgR001X_g161_t02"/>
    <property type="gene ID" value="PgR001X_g161"/>
</dbReference>
<protein>
    <submittedName>
        <fullName evidence="3">Spermatogenesis-associated protein 20</fullName>
    </submittedName>
</protein>
<proteinExistence type="predicted"/>
<evidence type="ECO:0000313" key="2">
    <source>
        <dbReference type="Proteomes" id="UP000887569"/>
    </source>
</evidence>
<feature type="domain" description="Spermatogenesis-associated protein 20-like TRX" evidence="1">
    <location>
        <begin position="57"/>
        <end position="217"/>
    </location>
</feature>
<dbReference type="PANTHER" id="PTHR42899:SF1">
    <property type="entry name" value="SPERMATOGENESIS-ASSOCIATED PROTEIN 20"/>
    <property type="match status" value="1"/>
</dbReference>
<sequence>MSCVVPYACYAFASGCLSSGVQSSVRRYLHSRVSPLLIRHHTGSRSLTEMAETMCRNRLISERSPYLLQHAHNPVDWYPWGDEAFIKARTLNRLIFLSVGYSTCHWCHVMARESFENRTIADILNENFVSIKVDREERPDVDKLYMTFIQAISGGGGWPMSVFLTPDLNPITGGTYFPPEDRYGRPGFASILRTIAEKWQVEGDQIRSQGFALANAIKKAFLTNRETMPTDEVVALKCYAELADRFDETYKGFGGAPKFPNPAELDFMLSFYANNKSTTEGKLALKMVGETLEAMARGGIHDHVGKGFHRYAVDAAWHVPHFEKMLYDQAQLLRVYANYSLLCGQMKEIVEDIADYVHRNLTHPEGGFHSAQDADSLPSHSAKAKREGALYVWTEQEIDNALKDVTINGDSNVDVATYFKQYFGVKTNGNCSSDTDPHGELKLQNVLAMKDSHKDSARKLGISEGRLAAIIEKALQVLLETRAQRPEPHLDTKMLTSWNGLMISGLSRASLAVGKPELAERAQKAVEFIKKYMLSENGELLRTAYTNESGAVVHNAKPVKAFADDYAFLIEGLLDLYEITFDENLLKFASELQKQFDERFWDTDNNAGYFLSEADPSIMTRFMEDHDGAEPAANSIAALNLVRLASIFDEERFRGRVANILESVSLRLRRYPSVLPKMVTALMRHSQPATLVIVIGERGDPLTQQMLDEINRHFIPNQSLISLDATKDLWLIEQNDHFGTLLKSTTKPVVFICERFQCNQPITSLDGLKSKLSSL</sequence>
<dbReference type="Pfam" id="PF03190">
    <property type="entry name" value="Thioredox_DsbH"/>
    <property type="match status" value="1"/>
</dbReference>
<dbReference type="InterPro" id="IPR036249">
    <property type="entry name" value="Thioredoxin-like_sf"/>
</dbReference>
<accession>A0A915A6Y2</accession>
<keyword evidence="2" id="KW-1185">Reference proteome</keyword>
<dbReference type="SUPFAM" id="SSF52833">
    <property type="entry name" value="Thioredoxin-like"/>
    <property type="match status" value="1"/>
</dbReference>
<dbReference type="PIRSF" id="PIRSF006402">
    <property type="entry name" value="UCP006402_thioredoxin"/>
    <property type="match status" value="1"/>
</dbReference>
<name>A0A915A6Y2_PARUN</name>
<reference evidence="3" key="1">
    <citation type="submission" date="2022-11" db="UniProtKB">
        <authorList>
            <consortium name="WormBaseParasite"/>
        </authorList>
    </citation>
    <scope>IDENTIFICATION</scope>
</reference>
<dbReference type="CDD" id="cd02955">
    <property type="entry name" value="SSP411"/>
    <property type="match status" value="1"/>
</dbReference>
<organism evidence="2 3">
    <name type="scientific">Parascaris univalens</name>
    <name type="common">Nematode worm</name>
    <dbReference type="NCBI Taxonomy" id="6257"/>
    <lineage>
        <taxon>Eukaryota</taxon>
        <taxon>Metazoa</taxon>
        <taxon>Ecdysozoa</taxon>
        <taxon>Nematoda</taxon>
        <taxon>Chromadorea</taxon>
        <taxon>Rhabditida</taxon>
        <taxon>Spirurina</taxon>
        <taxon>Ascaridomorpha</taxon>
        <taxon>Ascaridoidea</taxon>
        <taxon>Ascarididae</taxon>
        <taxon>Parascaris</taxon>
    </lineage>
</organism>
<dbReference type="Proteomes" id="UP000887569">
    <property type="component" value="Unplaced"/>
</dbReference>
<dbReference type="InterPro" id="IPR004879">
    <property type="entry name" value="Ssp411-like_TRX"/>
</dbReference>
<dbReference type="PANTHER" id="PTHR42899">
    <property type="entry name" value="SPERMATOGENESIS-ASSOCIATED PROTEIN 20"/>
    <property type="match status" value="1"/>
</dbReference>
<evidence type="ECO:0000313" key="3">
    <source>
        <dbReference type="WBParaSite" id="PgR001X_g161_t02"/>
    </source>
</evidence>
<dbReference type="AlphaFoldDB" id="A0A915A6Y2"/>
<dbReference type="Gene3D" id="3.40.30.10">
    <property type="entry name" value="Glutaredoxin"/>
    <property type="match status" value="1"/>
</dbReference>